<dbReference type="EMBL" id="CP000660">
    <property type="protein sequence ID" value="ABP50110.1"/>
    <property type="molecule type" value="Genomic_DNA"/>
</dbReference>
<dbReference type="KEGG" id="pas:Pars_0515"/>
<dbReference type="AlphaFoldDB" id="A4WI93"/>
<dbReference type="GeneID" id="5054448"/>
<sequence>MMYPLRQSRKPEEGFWYRDVVHFGDAPLYPLDSYFTVSMMDLAQSYYYGRYFSMPTSSGRDTALVEGRPFRTSYPPRPFADIFERRAREYLENWDAKYAEWKKEVVAIIEEMSKLPVDLTEGVDLNGAAPYRVIESWLKLYLLWLRLWFKHYEFLMLGYLIYQLFYKFIKTFFPDAPDHHISEMLAQRDIDTFRPTKELERLAELARELGIAERLAAFSNAAEMERSFAESGDPKERKWLEEWNAVKYPWFYISTGTGFLHWEERWIDNLDIPFTYLKKLLKEGPSRKHGERGGVLARGYADLLPEGYRGVFYKYLEAARRAYRYIEEHSFYVEHLGFTVGYRKIREFGLLLAKLGVLEREDDIWYLTWGEVLEALLDGLTGWCNLTGPAAHKVLRMRIAERKALLEKMASSQPPTHIGEQGEVSDANLALLHGVGRKTGGDVVAGIAASPGRARGRVVVVKSPRDLEKVVEGCVVVTSTISPTWIPALRLAAAVVSESGGAMSHAAIIARELGKPAVVGAAGATSLFKDGDEVEVDGNIGVVRRV</sequence>
<dbReference type="InterPro" id="IPR051549">
    <property type="entry name" value="PEP_Utilizing_Enz"/>
</dbReference>
<evidence type="ECO:0000313" key="2">
    <source>
        <dbReference type="EMBL" id="ABP50110.1"/>
    </source>
</evidence>
<proteinExistence type="predicted"/>
<protein>
    <submittedName>
        <fullName evidence="2">PEP-utilizing enzyme, mobile region</fullName>
    </submittedName>
</protein>
<dbReference type="SUPFAM" id="SSF52009">
    <property type="entry name" value="Phosphohistidine domain"/>
    <property type="match status" value="1"/>
</dbReference>
<feature type="domain" description="PEP-utilising enzyme mobile" evidence="1">
    <location>
        <begin position="472"/>
        <end position="541"/>
    </location>
</feature>
<dbReference type="PANTHER" id="PTHR43615:SF1">
    <property type="entry name" value="PPDK_N DOMAIN-CONTAINING PROTEIN"/>
    <property type="match status" value="1"/>
</dbReference>
<dbReference type="InterPro" id="IPR008279">
    <property type="entry name" value="PEP-util_enz_mobile_dom"/>
</dbReference>
<gene>
    <name evidence="2" type="ordered locus">Pars_0515</name>
</gene>
<dbReference type="PANTHER" id="PTHR43615">
    <property type="entry name" value="PHOSPHOENOLPYRUVATE SYNTHASE-RELATED"/>
    <property type="match status" value="1"/>
</dbReference>
<dbReference type="STRING" id="340102.Pars_0515"/>
<dbReference type="HOGENOM" id="CLU_031538_0_0_2"/>
<dbReference type="Proteomes" id="UP000001567">
    <property type="component" value="Chromosome"/>
</dbReference>
<evidence type="ECO:0000259" key="1">
    <source>
        <dbReference type="Pfam" id="PF00391"/>
    </source>
</evidence>
<evidence type="ECO:0000313" key="3">
    <source>
        <dbReference type="Proteomes" id="UP000001567"/>
    </source>
</evidence>
<dbReference type="GO" id="GO:0016772">
    <property type="term" value="F:transferase activity, transferring phosphorus-containing groups"/>
    <property type="evidence" value="ECO:0007669"/>
    <property type="project" value="InterPro"/>
</dbReference>
<dbReference type="PhylomeDB" id="A4WI93"/>
<dbReference type="RefSeq" id="WP_011900017.1">
    <property type="nucleotide sequence ID" value="NC_009376.1"/>
</dbReference>
<dbReference type="Gene3D" id="3.50.30.10">
    <property type="entry name" value="Phosphohistidine domain"/>
    <property type="match status" value="1"/>
</dbReference>
<reference evidence="2 3" key="1">
    <citation type="submission" date="2007-04" db="EMBL/GenBank/DDBJ databases">
        <title>Complete sequence of Pyrobaculum arsenaticum DSM 13514.</title>
        <authorList>
            <consortium name="US DOE Joint Genome Institute"/>
            <person name="Copeland A."/>
            <person name="Lucas S."/>
            <person name="Lapidus A."/>
            <person name="Barry K."/>
            <person name="Glavina del Rio T."/>
            <person name="Dalin E."/>
            <person name="Tice H."/>
            <person name="Pitluck S."/>
            <person name="Chain P."/>
            <person name="Malfatti S."/>
            <person name="Shin M."/>
            <person name="Vergez L."/>
            <person name="Schmutz J."/>
            <person name="Larimer F."/>
            <person name="Land M."/>
            <person name="Hauser L."/>
            <person name="Kyrpides N."/>
            <person name="Mikhailova N."/>
            <person name="Cozen A.E."/>
            <person name="Fitz-Gibbon S.T."/>
            <person name="House C.H."/>
            <person name="Saltikov C."/>
            <person name="Lowe T.M."/>
            <person name="Richardson P."/>
        </authorList>
    </citation>
    <scope>NUCLEOTIDE SEQUENCE [LARGE SCALE GENOMIC DNA]</scope>
    <source>
        <strain evidence="3">ATCC 700994 / DSM 13514 / JCM 11321 / PZ6</strain>
    </source>
</reference>
<dbReference type="OrthoDB" id="23397at2157"/>
<dbReference type="Pfam" id="PF00391">
    <property type="entry name" value="PEP-utilizers"/>
    <property type="match status" value="1"/>
</dbReference>
<accession>A4WI93</accession>
<organism evidence="2 3">
    <name type="scientific">Pyrobaculum arsenaticum (strain DSM 13514 / JCM 11321 / PZ6)</name>
    <dbReference type="NCBI Taxonomy" id="340102"/>
    <lineage>
        <taxon>Archaea</taxon>
        <taxon>Thermoproteota</taxon>
        <taxon>Thermoprotei</taxon>
        <taxon>Thermoproteales</taxon>
        <taxon>Thermoproteaceae</taxon>
        <taxon>Pyrobaculum</taxon>
    </lineage>
</organism>
<dbReference type="InterPro" id="IPR036637">
    <property type="entry name" value="Phosphohistidine_dom_sf"/>
</dbReference>
<name>A4WI93_PYRAR</name>